<dbReference type="EC" id="2.1.1.64" evidence="1"/>
<evidence type="ECO:0000313" key="1">
    <source>
        <dbReference type="EMBL" id="MFC3660287.1"/>
    </source>
</evidence>
<comment type="caution">
    <text evidence="1">The sequence shown here is derived from an EMBL/GenBank/DDBJ whole genome shotgun (WGS) entry which is preliminary data.</text>
</comment>
<dbReference type="PANTHER" id="PTHR43861">
    <property type="entry name" value="TRANS-ACONITATE 2-METHYLTRANSFERASE-RELATED"/>
    <property type="match status" value="1"/>
</dbReference>
<keyword evidence="2" id="KW-1185">Reference proteome</keyword>
<dbReference type="CDD" id="cd02440">
    <property type="entry name" value="AdoMet_MTases"/>
    <property type="match status" value="1"/>
</dbReference>
<dbReference type="SUPFAM" id="SSF53335">
    <property type="entry name" value="S-adenosyl-L-methionine-dependent methyltransferases"/>
    <property type="match status" value="1"/>
</dbReference>
<organism evidence="1 2">
    <name type="scientific">Luteimonas notoginsengisoli</name>
    <dbReference type="NCBI Taxonomy" id="1578200"/>
    <lineage>
        <taxon>Bacteria</taxon>
        <taxon>Pseudomonadati</taxon>
        <taxon>Pseudomonadota</taxon>
        <taxon>Gammaproteobacteria</taxon>
        <taxon>Lysobacterales</taxon>
        <taxon>Lysobacteraceae</taxon>
        <taxon>Luteimonas</taxon>
    </lineage>
</organism>
<dbReference type="EC" id="2.1.1.222" evidence="1"/>
<keyword evidence="1" id="KW-0489">Methyltransferase</keyword>
<dbReference type="InterPro" id="IPR029063">
    <property type="entry name" value="SAM-dependent_MTases_sf"/>
</dbReference>
<proteinExistence type="predicted"/>
<keyword evidence="1" id="KW-0808">Transferase</keyword>
<dbReference type="GO" id="GO:0102208">
    <property type="term" value="F:2-polyprenyl-6-hydroxyphenol methylase activity"/>
    <property type="evidence" value="ECO:0007669"/>
    <property type="project" value="UniProtKB-EC"/>
</dbReference>
<dbReference type="EMBL" id="JBHRYF010000008">
    <property type="protein sequence ID" value="MFC3660287.1"/>
    <property type="molecule type" value="Genomic_DNA"/>
</dbReference>
<reference evidence="2" key="1">
    <citation type="journal article" date="2019" name="Int. J. Syst. Evol. Microbiol.">
        <title>The Global Catalogue of Microorganisms (GCM) 10K type strain sequencing project: providing services to taxonomists for standard genome sequencing and annotation.</title>
        <authorList>
            <consortium name="The Broad Institute Genomics Platform"/>
            <consortium name="The Broad Institute Genome Sequencing Center for Infectious Disease"/>
            <person name="Wu L."/>
            <person name="Ma J."/>
        </authorList>
    </citation>
    <scope>NUCLEOTIDE SEQUENCE [LARGE SCALE GENOMIC DNA]</scope>
    <source>
        <strain evidence="2">KCTC 42211</strain>
    </source>
</reference>
<dbReference type="GO" id="GO:0061542">
    <property type="term" value="F:3-demethylubiquinol 3-O-methyltransferase activity"/>
    <property type="evidence" value="ECO:0007669"/>
    <property type="project" value="UniProtKB-EC"/>
</dbReference>
<dbReference type="Pfam" id="PF13489">
    <property type="entry name" value="Methyltransf_23"/>
    <property type="match status" value="1"/>
</dbReference>
<dbReference type="Gene3D" id="3.40.50.150">
    <property type="entry name" value="Vaccinia Virus protein VP39"/>
    <property type="match status" value="1"/>
</dbReference>
<name>A0ABV7UTF4_9GAMM</name>
<dbReference type="RefSeq" id="WP_386709472.1">
    <property type="nucleotide sequence ID" value="NZ_JBHRYF010000008.1"/>
</dbReference>
<sequence length="258" mass="28150">MSTSPSPRDAVAERAESFRTGFDGRRMRDYKGLPIYAAPGLHEAASTLLGGAVAPGSRVLEFGAGSGAMSLRLADAGYAVTASDLFPESFRPDHIPFVAADLNGLFAAQWPQGFDAVMALEIVEHLENPRQVLRQIRALLPPGGRLVLSTPNIANPVSQALFLRRGEFQWFRDVDYREQGHITPQSPWMLEKALQEAGFVIRSEQAVSNPFRRVRKLGLGVRLLAPALALFNGLPRSRRGELWLVEAEAVPLPGEVSA</sequence>
<accession>A0ABV7UTF4</accession>
<evidence type="ECO:0000313" key="2">
    <source>
        <dbReference type="Proteomes" id="UP001595724"/>
    </source>
</evidence>
<dbReference type="Proteomes" id="UP001595724">
    <property type="component" value="Unassembled WGS sequence"/>
</dbReference>
<dbReference type="GO" id="GO:0032259">
    <property type="term" value="P:methylation"/>
    <property type="evidence" value="ECO:0007669"/>
    <property type="project" value="UniProtKB-KW"/>
</dbReference>
<gene>
    <name evidence="1" type="ORF">ACFOM9_09440</name>
</gene>
<protein>
    <submittedName>
        <fullName evidence="1">Class I SAM-dependent methyltransferase</fullName>
        <ecNumber evidence="1">2.1.1.222</ecNumber>
        <ecNumber evidence="1">2.1.1.64</ecNumber>
    </submittedName>
</protein>